<accession>A0A6M3LRQ2</accession>
<protein>
    <submittedName>
        <fullName evidence="1">Uncharacterized protein</fullName>
    </submittedName>
</protein>
<dbReference type="EMBL" id="MT143376">
    <property type="protein sequence ID" value="QJA96172.1"/>
    <property type="molecule type" value="Genomic_DNA"/>
</dbReference>
<gene>
    <name evidence="1" type="ORF">MM415B04908_0010</name>
</gene>
<organism evidence="1">
    <name type="scientific">viral metagenome</name>
    <dbReference type="NCBI Taxonomy" id="1070528"/>
    <lineage>
        <taxon>unclassified sequences</taxon>
        <taxon>metagenomes</taxon>
        <taxon>organismal metagenomes</taxon>
    </lineage>
</organism>
<sequence length="67" mass="7931">MIDDTLVQGVQKIANFRLKKDYPLMSENHYSEYDVKWILESLAMILEEYERLQPVDNGRIEPLSSQE</sequence>
<proteinExistence type="predicted"/>
<evidence type="ECO:0000313" key="1">
    <source>
        <dbReference type="EMBL" id="QJA96172.1"/>
    </source>
</evidence>
<dbReference type="AlphaFoldDB" id="A0A6M3LRQ2"/>
<name>A0A6M3LRQ2_9ZZZZ</name>
<reference evidence="1" key="1">
    <citation type="submission" date="2020-03" db="EMBL/GenBank/DDBJ databases">
        <title>The deep terrestrial virosphere.</title>
        <authorList>
            <person name="Holmfeldt K."/>
            <person name="Nilsson E."/>
            <person name="Simone D."/>
            <person name="Lopez-Fernandez M."/>
            <person name="Wu X."/>
            <person name="de Brujin I."/>
            <person name="Lundin D."/>
            <person name="Andersson A."/>
            <person name="Bertilsson S."/>
            <person name="Dopson M."/>
        </authorList>
    </citation>
    <scope>NUCLEOTIDE SEQUENCE</scope>
    <source>
        <strain evidence="1">MM415B04908</strain>
    </source>
</reference>